<organism evidence="1">
    <name type="scientific">Rhipicephalus appendiculatus</name>
    <name type="common">Brown ear tick</name>
    <dbReference type="NCBI Taxonomy" id="34631"/>
    <lineage>
        <taxon>Eukaryota</taxon>
        <taxon>Metazoa</taxon>
        <taxon>Ecdysozoa</taxon>
        <taxon>Arthropoda</taxon>
        <taxon>Chelicerata</taxon>
        <taxon>Arachnida</taxon>
        <taxon>Acari</taxon>
        <taxon>Parasitiformes</taxon>
        <taxon>Ixodida</taxon>
        <taxon>Ixodoidea</taxon>
        <taxon>Ixodidae</taxon>
        <taxon>Rhipicephalinae</taxon>
        <taxon>Rhipicephalus</taxon>
        <taxon>Rhipicephalus</taxon>
    </lineage>
</organism>
<reference evidence="1" key="1">
    <citation type="journal article" date="2016" name="Ticks Tick Borne Dis.">
        <title>De novo assembly and annotation of the salivary gland transcriptome of Rhipicephalus appendiculatus male and female ticks during blood feeding.</title>
        <authorList>
            <person name="de Castro M.H."/>
            <person name="de Klerk D."/>
            <person name="Pienaar R."/>
            <person name="Latif A.A."/>
            <person name="Rees D.J."/>
            <person name="Mans B.J."/>
        </authorList>
    </citation>
    <scope>NUCLEOTIDE SEQUENCE</scope>
    <source>
        <tissue evidence="1">Salivary glands</tissue>
    </source>
</reference>
<sequence>MANCSLRYDSMRPTCLGVAFTKAFSFRIGMADSSTCDSCGSEERIVHVLCSCAPYGDQLCPLRMILNQLHSRPFPVPKILEPWTCASREQKGTKPQLKYLNSTDRSERPVVCMCSP</sequence>
<protein>
    <submittedName>
        <fullName evidence="1">Tick transposon</fullName>
    </submittedName>
</protein>
<evidence type="ECO:0000313" key="1">
    <source>
        <dbReference type="EMBL" id="JAP82650.1"/>
    </source>
</evidence>
<dbReference type="EMBL" id="GEDV01005907">
    <property type="protein sequence ID" value="JAP82650.1"/>
    <property type="molecule type" value="Transcribed_RNA"/>
</dbReference>
<name>A0A131YVW6_RHIAP</name>
<proteinExistence type="predicted"/>
<accession>A0A131YVW6</accession>
<dbReference type="AlphaFoldDB" id="A0A131YVW6"/>